<keyword evidence="3" id="KW-1185">Reference proteome</keyword>
<reference evidence="3" key="1">
    <citation type="journal article" date="2020" name="Nat. Ecol. Evol.">
        <title>Deeply conserved synteny resolves early events in vertebrate evolution.</title>
        <authorList>
            <person name="Simakov O."/>
            <person name="Marletaz F."/>
            <person name="Yue J.X."/>
            <person name="O'Connell B."/>
            <person name="Jenkins J."/>
            <person name="Brandt A."/>
            <person name="Calef R."/>
            <person name="Tung C.H."/>
            <person name="Huang T.K."/>
            <person name="Schmutz J."/>
            <person name="Satoh N."/>
            <person name="Yu J.K."/>
            <person name="Putnam N.H."/>
            <person name="Green R.E."/>
            <person name="Rokhsar D.S."/>
        </authorList>
    </citation>
    <scope>NUCLEOTIDE SEQUENCE [LARGE SCALE GENOMIC DNA]</scope>
    <source>
        <strain evidence="3">S238N-H82</strain>
    </source>
</reference>
<dbReference type="InterPro" id="IPR009057">
    <property type="entry name" value="Homeodomain-like_sf"/>
</dbReference>
<dbReference type="InterPro" id="IPR012337">
    <property type="entry name" value="RNaseH-like_sf"/>
</dbReference>
<evidence type="ECO:0000259" key="2">
    <source>
        <dbReference type="PROSITE" id="PS50994"/>
    </source>
</evidence>
<dbReference type="OMA" id="ALMMNIR"/>
<dbReference type="PROSITE" id="PS50994">
    <property type="entry name" value="INTEGRASE"/>
    <property type="match status" value="1"/>
</dbReference>
<dbReference type="Pfam" id="PF24764">
    <property type="entry name" value="rva_4"/>
    <property type="match status" value="1"/>
</dbReference>
<evidence type="ECO:0000313" key="3">
    <source>
        <dbReference type="Proteomes" id="UP000001554"/>
    </source>
</evidence>
<dbReference type="InterPro" id="IPR058913">
    <property type="entry name" value="Integrase_dom_put"/>
</dbReference>
<reference evidence="4" key="2">
    <citation type="submission" date="2025-08" db="UniProtKB">
        <authorList>
            <consortium name="RefSeq"/>
        </authorList>
    </citation>
    <scope>IDENTIFICATION</scope>
    <source>
        <strain evidence="4">S238N-H82</strain>
        <tissue evidence="4">Testes</tissue>
    </source>
</reference>
<dbReference type="PANTHER" id="PTHR46791:SF7">
    <property type="entry name" value="INTEGRASE CATALYTIC DOMAIN-CONTAINING PROTEIN"/>
    <property type="match status" value="1"/>
</dbReference>
<dbReference type="InterPro" id="IPR002197">
    <property type="entry name" value="HTH_Fis"/>
</dbReference>
<accession>A0A9J7M0B5</accession>
<dbReference type="GeneID" id="118426459"/>
<sequence length="517" mass="59354">MVTVPACYFLFIYFLTSTCKVQGVVTPADITQLVTEAEELYREAEEAVKNPCTLQTLNDYSTDLTRISARIEGVTASVRTSVPPHRPPAEVIANIENSMHLLHSKITELLEQVRGEIESSQERACYAPPRLYGGQRGRPKFNVTRDQIDLLGCEAGLTWAETARTLGISRSSLYRRRKEYGLTAPRTTVISDDDLDSIVRKVTAGRPHMGVTMTQAALHTQSIRVPKARVQTSLKRIDPHGATFRMRSKIKRIRYFSPSPNFLWHIDSNHKLAGNRYTRWKIVIQAGTDGYSRLCTFLGATNRNTAANMKEYFLRGVRDFGFPSRIRTDKGGENVDIVALMMNIRGPAHHPHFEGPSVHNTRIERFWRDVRMRCTQRYMDFFWGLERAAILDADSEEDIAALHYVFLPRINRDLSIFQQWWNNHKIRTARSKTPKQLFLQGFMKNFHSDYTSVREYFGLQQPPAEVDDIINEEFDPVFLNLSDETVHELQAINPLADSENEGRDLYLQARAIIRRMN</sequence>
<organism evidence="3 4">
    <name type="scientific">Branchiostoma floridae</name>
    <name type="common">Florida lancelet</name>
    <name type="synonym">Amphioxus</name>
    <dbReference type="NCBI Taxonomy" id="7739"/>
    <lineage>
        <taxon>Eukaryota</taxon>
        <taxon>Metazoa</taxon>
        <taxon>Chordata</taxon>
        <taxon>Cephalochordata</taxon>
        <taxon>Leptocardii</taxon>
        <taxon>Amphioxiformes</taxon>
        <taxon>Branchiostomatidae</taxon>
        <taxon>Branchiostoma</taxon>
    </lineage>
</organism>
<evidence type="ECO:0000313" key="4">
    <source>
        <dbReference type="RefSeq" id="XP_035691764.1"/>
    </source>
</evidence>
<dbReference type="SUPFAM" id="SSF46689">
    <property type="entry name" value="Homeodomain-like"/>
    <property type="match status" value="1"/>
</dbReference>
<gene>
    <name evidence="4" type="primary">LOC118426459</name>
</gene>
<dbReference type="AlphaFoldDB" id="A0A9J7M0B5"/>
<dbReference type="Gene3D" id="1.10.10.60">
    <property type="entry name" value="Homeodomain-like"/>
    <property type="match status" value="1"/>
</dbReference>
<dbReference type="InterPro" id="IPR001584">
    <property type="entry name" value="Integrase_cat-core"/>
</dbReference>
<feature type="chain" id="PRO_5039917846" evidence="1">
    <location>
        <begin position="24"/>
        <end position="517"/>
    </location>
</feature>
<dbReference type="Gene3D" id="3.30.420.10">
    <property type="entry name" value="Ribonuclease H-like superfamily/Ribonuclease H"/>
    <property type="match status" value="1"/>
</dbReference>
<dbReference type="SUPFAM" id="SSF53098">
    <property type="entry name" value="Ribonuclease H-like"/>
    <property type="match status" value="1"/>
</dbReference>
<dbReference type="Pfam" id="PF02954">
    <property type="entry name" value="HTH_8"/>
    <property type="match status" value="1"/>
</dbReference>
<protein>
    <submittedName>
        <fullName evidence="4">Uncharacterized protein LOC118426459 isoform X1</fullName>
    </submittedName>
</protein>
<evidence type="ECO:0000256" key="1">
    <source>
        <dbReference type="SAM" id="SignalP"/>
    </source>
</evidence>
<feature type="domain" description="Integrase catalytic" evidence="2">
    <location>
        <begin position="256"/>
        <end position="442"/>
    </location>
</feature>
<keyword evidence="1" id="KW-0732">Signal</keyword>
<dbReference type="KEGG" id="bfo:118426459"/>
<dbReference type="RefSeq" id="XP_035691764.1">
    <property type="nucleotide sequence ID" value="XM_035835871.1"/>
</dbReference>
<dbReference type="GO" id="GO:0043565">
    <property type="term" value="F:sequence-specific DNA binding"/>
    <property type="evidence" value="ECO:0007669"/>
    <property type="project" value="InterPro"/>
</dbReference>
<feature type="signal peptide" evidence="1">
    <location>
        <begin position="1"/>
        <end position="23"/>
    </location>
</feature>
<dbReference type="OrthoDB" id="2686689at2759"/>
<dbReference type="Proteomes" id="UP000001554">
    <property type="component" value="Chromosome 11"/>
</dbReference>
<dbReference type="InterPro" id="IPR036397">
    <property type="entry name" value="RNaseH_sf"/>
</dbReference>
<name>A0A9J7M0B5_BRAFL</name>
<proteinExistence type="predicted"/>
<dbReference type="PANTHER" id="PTHR46791">
    <property type="entry name" value="EXPRESSED PROTEIN"/>
    <property type="match status" value="1"/>
</dbReference>
<dbReference type="GO" id="GO:0015074">
    <property type="term" value="P:DNA integration"/>
    <property type="evidence" value="ECO:0007669"/>
    <property type="project" value="InterPro"/>
</dbReference>